<organism evidence="1 2">
    <name type="scientific">Gordoniibacillus kamchatkensis</name>
    <dbReference type="NCBI Taxonomy" id="1590651"/>
    <lineage>
        <taxon>Bacteria</taxon>
        <taxon>Bacillati</taxon>
        <taxon>Bacillota</taxon>
        <taxon>Bacilli</taxon>
        <taxon>Bacillales</taxon>
        <taxon>Paenibacillaceae</taxon>
        <taxon>Gordoniibacillus</taxon>
    </lineage>
</organism>
<comment type="caution">
    <text evidence="1">The sequence shown here is derived from an EMBL/GenBank/DDBJ whole genome shotgun (WGS) entry which is preliminary data.</text>
</comment>
<protein>
    <recommendedName>
        <fullName evidence="3">YmaF family protein</fullName>
    </recommendedName>
</protein>
<dbReference type="Pfam" id="PF12788">
    <property type="entry name" value="YmaF"/>
    <property type="match status" value="1"/>
</dbReference>
<evidence type="ECO:0008006" key="3">
    <source>
        <dbReference type="Google" id="ProtNLM"/>
    </source>
</evidence>
<reference evidence="1 2" key="1">
    <citation type="submission" date="2014-12" db="EMBL/GenBank/DDBJ databases">
        <title>Draft genome sequence of Paenibacillus kamchatkensis strain B-2647.</title>
        <authorList>
            <person name="Karlyshev A.V."/>
            <person name="Kudryashova E.B."/>
        </authorList>
    </citation>
    <scope>NUCLEOTIDE SEQUENCE [LARGE SCALE GENOMIC DNA]</scope>
    <source>
        <strain evidence="1 2">VKM B-2647</strain>
    </source>
</reference>
<dbReference type="EMBL" id="JXAK01000014">
    <property type="protein sequence ID" value="KIL40951.1"/>
    <property type="molecule type" value="Genomic_DNA"/>
</dbReference>
<evidence type="ECO:0000313" key="2">
    <source>
        <dbReference type="Proteomes" id="UP000031967"/>
    </source>
</evidence>
<dbReference type="InterPro" id="IPR024307">
    <property type="entry name" value="YmaF"/>
</dbReference>
<dbReference type="Proteomes" id="UP000031967">
    <property type="component" value="Unassembled WGS sequence"/>
</dbReference>
<sequence>MGKRKDRKGVKRIPVKGFVVSSPDGESNHSHKLYITSWDGRPVHVHPFAGTTSFDVGHDHQYAGMTEPAPSGVPHVHAYYAHTSFDDGHSHIIKGTTGPAIDLPGGGHVHHFEGYTTVNGRTPHTHMYRGTTGSEDSFL</sequence>
<proteinExistence type="predicted"/>
<gene>
    <name evidence="1" type="ORF">SD70_09955</name>
</gene>
<name>A0ABR5AIU3_9BACL</name>
<evidence type="ECO:0000313" key="1">
    <source>
        <dbReference type="EMBL" id="KIL40951.1"/>
    </source>
</evidence>
<keyword evidence="2" id="KW-1185">Reference proteome</keyword>
<accession>A0ABR5AIU3</accession>
<dbReference type="RefSeq" id="WP_041047423.1">
    <property type="nucleotide sequence ID" value="NZ_JXAK01000014.1"/>
</dbReference>